<comment type="caution">
    <text evidence="3">The sequence shown here is derived from an EMBL/GenBank/DDBJ whole genome shotgun (WGS) entry which is preliminary data.</text>
</comment>
<feature type="compositionally biased region" description="Polar residues" evidence="1">
    <location>
        <begin position="376"/>
        <end position="390"/>
    </location>
</feature>
<dbReference type="GO" id="GO:0005634">
    <property type="term" value="C:nucleus"/>
    <property type="evidence" value="ECO:0007669"/>
    <property type="project" value="TreeGrafter"/>
</dbReference>
<dbReference type="GO" id="GO:0004672">
    <property type="term" value="F:protein kinase activity"/>
    <property type="evidence" value="ECO:0007669"/>
    <property type="project" value="TreeGrafter"/>
</dbReference>
<dbReference type="PANTHER" id="PTHR14030:SF4">
    <property type="entry name" value="BUB1 KINASE, ISOFORM A-RELATED"/>
    <property type="match status" value="1"/>
</dbReference>
<feature type="compositionally biased region" description="Polar residues" evidence="1">
    <location>
        <begin position="542"/>
        <end position="551"/>
    </location>
</feature>
<dbReference type="EMBL" id="QKKF02031507">
    <property type="protein sequence ID" value="RZF34442.1"/>
    <property type="molecule type" value="Genomic_DNA"/>
</dbReference>
<feature type="region of interest" description="Disordered" evidence="1">
    <location>
        <begin position="351"/>
        <end position="390"/>
    </location>
</feature>
<dbReference type="InterPro" id="IPR015661">
    <property type="entry name" value="Bub1/Mad3"/>
</dbReference>
<feature type="compositionally biased region" description="Polar residues" evidence="1">
    <location>
        <begin position="524"/>
        <end position="533"/>
    </location>
</feature>
<proteinExistence type="predicted"/>
<organism evidence="3 4">
    <name type="scientific">Laodelphax striatellus</name>
    <name type="common">Small brown planthopper</name>
    <name type="synonym">Delphax striatella</name>
    <dbReference type="NCBI Taxonomy" id="195883"/>
    <lineage>
        <taxon>Eukaryota</taxon>
        <taxon>Metazoa</taxon>
        <taxon>Ecdysozoa</taxon>
        <taxon>Arthropoda</taxon>
        <taxon>Hexapoda</taxon>
        <taxon>Insecta</taxon>
        <taxon>Pterygota</taxon>
        <taxon>Neoptera</taxon>
        <taxon>Paraneoptera</taxon>
        <taxon>Hemiptera</taxon>
        <taxon>Auchenorrhyncha</taxon>
        <taxon>Fulgoroidea</taxon>
        <taxon>Delphacidae</taxon>
        <taxon>Criomorphinae</taxon>
        <taxon>Laodelphax</taxon>
    </lineage>
</organism>
<gene>
    <name evidence="3" type="ORF">LSTR_LSTR012193</name>
</gene>
<evidence type="ECO:0000256" key="1">
    <source>
        <dbReference type="SAM" id="MobiDB-lite"/>
    </source>
</evidence>
<dbReference type="Pfam" id="PF08311">
    <property type="entry name" value="Mad3_BUB1_I"/>
    <property type="match status" value="1"/>
</dbReference>
<dbReference type="PROSITE" id="PS51489">
    <property type="entry name" value="BUB1_N"/>
    <property type="match status" value="1"/>
</dbReference>
<evidence type="ECO:0000313" key="4">
    <source>
        <dbReference type="Proteomes" id="UP000291343"/>
    </source>
</evidence>
<dbReference type="AlphaFoldDB" id="A0A482WMJ2"/>
<dbReference type="InterPro" id="IPR013212">
    <property type="entry name" value="Mad3/Bub1_I"/>
</dbReference>
<feature type="domain" description="BUB1 N-terminal" evidence="2">
    <location>
        <begin position="11"/>
        <end position="182"/>
    </location>
</feature>
<dbReference type="PANTHER" id="PTHR14030">
    <property type="entry name" value="MITOTIC CHECKPOINT SERINE/THREONINE-PROTEIN KINASE BUB1"/>
    <property type="match status" value="1"/>
</dbReference>
<keyword evidence="4" id="KW-1185">Reference proteome</keyword>
<feature type="region of interest" description="Disordered" evidence="1">
    <location>
        <begin position="409"/>
        <end position="432"/>
    </location>
</feature>
<dbReference type="GO" id="GO:0051754">
    <property type="term" value="P:meiotic sister chromatid cohesion, centromeric"/>
    <property type="evidence" value="ECO:0007669"/>
    <property type="project" value="TreeGrafter"/>
</dbReference>
<dbReference type="GO" id="GO:0032991">
    <property type="term" value="C:protein-containing complex"/>
    <property type="evidence" value="ECO:0007669"/>
    <property type="project" value="UniProtKB-ARBA"/>
</dbReference>
<feature type="region of interest" description="Disordered" evidence="1">
    <location>
        <begin position="486"/>
        <end position="551"/>
    </location>
</feature>
<feature type="compositionally biased region" description="Polar residues" evidence="1">
    <location>
        <begin position="498"/>
        <end position="517"/>
    </location>
</feature>
<dbReference type="Proteomes" id="UP000291343">
    <property type="component" value="Unassembled WGS sequence"/>
</dbReference>
<sequence>MDVLELKEREFAQQLKQCTGSEELDVILNYINWLEVNCPQKAQDDEVITVLSNTLTKFNESQYTNDIRYIELLVKYMQSQENALELYQLAFSQGKGVECAVLYCAWAHHLARMKNLTEANHVFQLGCERNAKPAQQLQLAYLLFQVNIGRRCLGMSELEAFGSDVINAFETLLPQRVPQPTSQQHASHRDEVQNWRVAEFDLPHPTVVCCYPKKEIYSVENNEFQYEEILATRHEKKLKNPPAKDQNGASKTNDKELQRVVAIFEPENPKFVKCYPFKEVYAIENNEFQLEEVYAARYEKKLQEIIKQREKEKRKSRASLHPNELADLTKNSFLIQEDEQKEAVCLENENDELPKPSNLDQPGSDLPSNEWDRNAESTSHPMGSATRQMNQSVTREVMNMVQDMWKSPSPVAAKHQPSSAAPAIRKQNSVHPATKTPFKLYTDEMDVDGTPAQSNKENPFGTVRKSVLQPTTKTPFKLYTDQMEVDGTPALKPKPDESQQPGKLAFSSSRFQMNQFVANDWTKKQQMNENPKSMASAVGPSCENSSASNMN</sequence>
<protein>
    <recommendedName>
        <fullName evidence="2">BUB1 N-terminal domain-containing protein</fullName>
    </recommendedName>
</protein>
<accession>A0A482WMJ2</accession>
<evidence type="ECO:0000259" key="2">
    <source>
        <dbReference type="PROSITE" id="PS51489"/>
    </source>
</evidence>
<dbReference type="Gene3D" id="1.25.40.430">
    <property type="match status" value="1"/>
</dbReference>
<evidence type="ECO:0000313" key="3">
    <source>
        <dbReference type="EMBL" id="RZF34442.1"/>
    </source>
</evidence>
<dbReference type="SMR" id="A0A482WMJ2"/>
<dbReference type="InParanoid" id="A0A482WMJ2"/>
<dbReference type="GO" id="GO:0007094">
    <property type="term" value="P:mitotic spindle assembly checkpoint signaling"/>
    <property type="evidence" value="ECO:0007669"/>
    <property type="project" value="InterPro"/>
</dbReference>
<dbReference type="OrthoDB" id="248495at2759"/>
<reference evidence="3 4" key="1">
    <citation type="journal article" date="2017" name="Gigascience">
        <title>Genome sequence of the small brown planthopper, Laodelphax striatellus.</title>
        <authorList>
            <person name="Zhu J."/>
            <person name="Jiang F."/>
            <person name="Wang X."/>
            <person name="Yang P."/>
            <person name="Bao Y."/>
            <person name="Zhao W."/>
            <person name="Wang W."/>
            <person name="Lu H."/>
            <person name="Wang Q."/>
            <person name="Cui N."/>
            <person name="Li J."/>
            <person name="Chen X."/>
            <person name="Luo L."/>
            <person name="Yu J."/>
            <person name="Kang L."/>
            <person name="Cui F."/>
        </authorList>
    </citation>
    <scope>NUCLEOTIDE SEQUENCE [LARGE SCALE GENOMIC DNA]</scope>
    <source>
        <strain evidence="3">Lst14</strain>
    </source>
</reference>
<name>A0A482WMJ2_LAOST</name>
<dbReference type="SMART" id="SM00777">
    <property type="entry name" value="Mad3_BUB1_I"/>
    <property type="match status" value="1"/>
</dbReference>
<dbReference type="STRING" id="195883.A0A482WMJ2"/>